<keyword evidence="1" id="KW-1133">Transmembrane helix</keyword>
<name>A0A0L0W9A3_GOTPU</name>
<dbReference type="EMBL" id="LGSS01000009">
    <property type="protein sequence ID" value="KNF08124.1"/>
    <property type="molecule type" value="Genomic_DNA"/>
</dbReference>
<evidence type="ECO:0000313" key="2">
    <source>
        <dbReference type="EMBL" id="KNF08124.1"/>
    </source>
</evidence>
<keyword evidence="1" id="KW-0812">Transmembrane</keyword>
<organism evidence="2 3">
    <name type="scientific">Gottschalkia purinilytica</name>
    <name type="common">Clostridium purinilyticum</name>
    <dbReference type="NCBI Taxonomy" id="1503"/>
    <lineage>
        <taxon>Bacteria</taxon>
        <taxon>Bacillati</taxon>
        <taxon>Bacillota</taxon>
        <taxon>Tissierellia</taxon>
        <taxon>Tissierellales</taxon>
        <taxon>Gottschalkiaceae</taxon>
        <taxon>Gottschalkia</taxon>
    </lineage>
</organism>
<protein>
    <submittedName>
        <fullName evidence="2">Uncharacterized protein</fullName>
    </submittedName>
</protein>
<sequence>MSTVNKILRVLIYDREERDMRKESILNKAYRKAFDLLFNLLFISYLYRINFLHKSPYEIMDLAIVLCFISIYLCFSVTRKAEQHLTDIYIDKLILVAPTIILIDFIKHKLNNGIISSIYIFLIAIFAIYMVKNISKNIE</sequence>
<feature type="transmembrane region" description="Helical" evidence="1">
    <location>
        <begin position="29"/>
        <end position="47"/>
    </location>
</feature>
<evidence type="ECO:0000313" key="3">
    <source>
        <dbReference type="Proteomes" id="UP000037267"/>
    </source>
</evidence>
<keyword evidence="1" id="KW-0472">Membrane</keyword>
<dbReference type="Proteomes" id="UP000037267">
    <property type="component" value="Unassembled WGS sequence"/>
</dbReference>
<feature type="transmembrane region" description="Helical" evidence="1">
    <location>
        <begin position="112"/>
        <end position="131"/>
    </location>
</feature>
<dbReference type="RefSeq" id="WP_050355493.1">
    <property type="nucleotide sequence ID" value="NZ_LGSS01000009.1"/>
</dbReference>
<evidence type="ECO:0000256" key="1">
    <source>
        <dbReference type="SAM" id="Phobius"/>
    </source>
</evidence>
<reference evidence="3" key="1">
    <citation type="submission" date="2015-07" db="EMBL/GenBank/DDBJ databases">
        <title>Draft genome sequence of the purine-degrading Gottschalkia purinilyticum DSM 1384 (formerly Clostridium purinilyticum).</title>
        <authorList>
            <person name="Poehlein A."/>
            <person name="Schiel-Bengelsdorf B."/>
            <person name="Bengelsdorf F.R."/>
            <person name="Daniel R."/>
            <person name="Duerre P."/>
        </authorList>
    </citation>
    <scope>NUCLEOTIDE SEQUENCE [LARGE SCALE GENOMIC DNA]</scope>
    <source>
        <strain evidence="3">DSM 1384</strain>
    </source>
</reference>
<comment type="caution">
    <text evidence="2">The sequence shown here is derived from an EMBL/GenBank/DDBJ whole genome shotgun (WGS) entry which is preliminary data.</text>
</comment>
<gene>
    <name evidence="2" type="ORF">CLPU_9c00200</name>
</gene>
<keyword evidence="3" id="KW-1185">Reference proteome</keyword>
<dbReference type="AlphaFoldDB" id="A0A0L0W9A3"/>
<proteinExistence type="predicted"/>
<feature type="transmembrane region" description="Helical" evidence="1">
    <location>
        <begin position="89"/>
        <end position="106"/>
    </location>
</feature>
<dbReference type="STRING" id="1503.CLPU_9c00200"/>
<feature type="transmembrane region" description="Helical" evidence="1">
    <location>
        <begin position="59"/>
        <end position="77"/>
    </location>
</feature>
<accession>A0A0L0W9A3</accession>